<evidence type="ECO:0000256" key="5">
    <source>
        <dbReference type="ARBA" id="ARBA00022989"/>
    </source>
</evidence>
<accession>A0A382W8J7</accession>
<dbReference type="InterPro" id="IPR003593">
    <property type="entry name" value="AAA+_ATPase"/>
</dbReference>
<dbReference type="SMART" id="SM00382">
    <property type="entry name" value="AAA"/>
    <property type="match status" value="1"/>
</dbReference>
<keyword evidence="2" id="KW-0812">Transmembrane</keyword>
<dbReference type="EMBL" id="UINC01157827">
    <property type="protein sequence ID" value="SVD55029.1"/>
    <property type="molecule type" value="Genomic_DNA"/>
</dbReference>
<keyword evidence="3" id="KW-0547">Nucleotide-binding</keyword>
<dbReference type="InterPro" id="IPR003439">
    <property type="entry name" value="ABC_transporter-like_ATP-bd"/>
</dbReference>
<proteinExistence type="predicted"/>
<gene>
    <name evidence="8" type="ORF">METZ01_LOCUS407883</name>
</gene>
<evidence type="ECO:0000256" key="4">
    <source>
        <dbReference type="ARBA" id="ARBA00022840"/>
    </source>
</evidence>
<dbReference type="GO" id="GO:0016020">
    <property type="term" value="C:membrane"/>
    <property type="evidence" value="ECO:0007669"/>
    <property type="project" value="UniProtKB-SubCell"/>
</dbReference>
<evidence type="ECO:0000256" key="6">
    <source>
        <dbReference type="ARBA" id="ARBA00023136"/>
    </source>
</evidence>
<reference evidence="8" key="1">
    <citation type="submission" date="2018-05" db="EMBL/GenBank/DDBJ databases">
        <authorList>
            <person name="Lanie J.A."/>
            <person name="Ng W.-L."/>
            <person name="Kazmierczak K.M."/>
            <person name="Andrzejewski T.M."/>
            <person name="Davidsen T.M."/>
            <person name="Wayne K.J."/>
            <person name="Tettelin H."/>
            <person name="Glass J.I."/>
            <person name="Rusch D."/>
            <person name="Podicherti R."/>
            <person name="Tsui H.-C.T."/>
            <person name="Winkler M.E."/>
        </authorList>
    </citation>
    <scope>NUCLEOTIDE SEQUENCE</scope>
</reference>
<dbReference type="InterPro" id="IPR027417">
    <property type="entry name" value="P-loop_NTPase"/>
</dbReference>
<sequence length="279" mass="31129">MLKGESSTKQVIPTLALFAAASFRLMPATNRILGCFVALKFAIPSIDVIYKNHIELETKYKSFITSSVSREFALKKVIHLKDISFRYPGSSKYVLKNISLDIPKNKSIGIVGVSGSGKTTLLNILLGLIKPTKGTIEVDETQILDHIREWQKIIGFVPQDIYLTDDSIKSNIAFGINVSEIDELRVWKALELAQLDVFVKELRDGLDTFVGERGVRISGGQRQRIGIARALFHEPEILIFDEATSSLDNETEMEITKSIEKLSLQKTIIIVAHRLSTIA</sequence>
<evidence type="ECO:0000259" key="7">
    <source>
        <dbReference type="PROSITE" id="PS50893"/>
    </source>
</evidence>
<keyword evidence="4" id="KW-0067">ATP-binding</keyword>
<comment type="subcellular location">
    <subcellularLocation>
        <location evidence="1">Membrane</location>
        <topology evidence="1">Multi-pass membrane protein</topology>
    </subcellularLocation>
</comment>
<evidence type="ECO:0000313" key="8">
    <source>
        <dbReference type="EMBL" id="SVD55029.1"/>
    </source>
</evidence>
<dbReference type="InterPro" id="IPR039421">
    <property type="entry name" value="Type_1_exporter"/>
</dbReference>
<dbReference type="PROSITE" id="PS00211">
    <property type="entry name" value="ABC_TRANSPORTER_1"/>
    <property type="match status" value="1"/>
</dbReference>
<protein>
    <recommendedName>
        <fullName evidence="7">ABC transporter domain-containing protein</fullName>
    </recommendedName>
</protein>
<feature type="domain" description="ABC transporter" evidence="7">
    <location>
        <begin position="78"/>
        <end position="278"/>
    </location>
</feature>
<dbReference type="PANTHER" id="PTHR24221">
    <property type="entry name" value="ATP-BINDING CASSETTE SUB-FAMILY B"/>
    <property type="match status" value="1"/>
</dbReference>
<evidence type="ECO:0000256" key="2">
    <source>
        <dbReference type="ARBA" id="ARBA00022692"/>
    </source>
</evidence>
<evidence type="ECO:0000256" key="3">
    <source>
        <dbReference type="ARBA" id="ARBA00022741"/>
    </source>
</evidence>
<name>A0A382W8J7_9ZZZZ</name>
<keyword evidence="5" id="KW-1133">Transmembrane helix</keyword>
<dbReference type="Pfam" id="PF00005">
    <property type="entry name" value="ABC_tran"/>
    <property type="match status" value="1"/>
</dbReference>
<dbReference type="PANTHER" id="PTHR24221:SF654">
    <property type="entry name" value="ATP-BINDING CASSETTE SUB-FAMILY B MEMBER 6"/>
    <property type="match status" value="1"/>
</dbReference>
<dbReference type="GO" id="GO:0034040">
    <property type="term" value="F:ATPase-coupled lipid transmembrane transporter activity"/>
    <property type="evidence" value="ECO:0007669"/>
    <property type="project" value="TreeGrafter"/>
</dbReference>
<dbReference type="Gene3D" id="3.40.50.300">
    <property type="entry name" value="P-loop containing nucleotide triphosphate hydrolases"/>
    <property type="match status" value="1"/>
</dbReference>
<dbReference type="SUPFAM" id="SSF52540">
    <property type="entry name" value="P-loop containing nucleoside triphosphate hydrolases"/>
    <property type="match status" value="1"/>
</dbReference>
<keyword evidence="6" id="KW-0472">Membrane</keyword>
<dbReference type="PROSITE" id="PS50893">
    <property type="entry name" value="ABC_TRANSPORTER_2"/>
    <property type="match status" value="1"/>
</dbReference>
<dbReference type="GO" id="GO:0005524">
    <property type="term" value="F:ATP binding"/>
    <property type="evidence" value="ECO:0007669"/>
    <property type="project" value="UniProtKB-KW"/>
</dbReference>
<feature type="non-terminal residue" evidence="8">
    <location>
        <position position="279"/>
    </location>
</feature>
<dbReference type="Gene3D" id="1.20.1560.10">
    <property type="entry name" value="ABC transporter type 1, transmembrane domain"/>
    <property type="match status" value="1"/>
</dbReference>
<dbReference type="AlphaFoldDB" id="A0A382W8J7"/>
<dbReference type="GO" id="GO:0016887">
    <property type="term" value="F:ATP hydrolysis activity"/>
    <property type="evidence" value="ECO:0007669"/>
    <property type="project" value="InterPro"/>
</dbReference>
<organism evidence="8">
    <name type="scientific">marine metagenome</name>
    <dbReference type="NCBI Taxonomy" id="408172"/>
    <lineage>
        <taxon>unclassified sequences</taxon>
        <taxon>metagenomes</taxon>
        <taxon>ecological metagenomes</taxon>
    </lineage>
</organism>
<evidence type="ECO:0000256" key="1">
    <source>
        <dbReference type="ARBA" id="ARBA00004141"/>
    </source>
</evidence>
<dbReference type="InterPro" id="IPR036640">
    <property type="entry name" value="ABC1_TM_sf"/>
</dbReference>
<dbReference type="InterPro" id="IPR017871">
    <property type="entry name" value="ABC_transporter-like_CS"/>
</dbReference>